<dbReference type="Pfam" id="PF03643">
    <property type="entry name" value="Vps26"/>
    <property type="match status" value="1"/>
</dbReference>
<reference evidence="2 3" key="1">
    <citation type="submission" date="2015-01" db="EMBL/GenBank/DDBJ databases">
        <title>The Genome Sequence of Cryptococcus gattii EJB2.</title>
        <authorList>
            <consortium name="The Broad Institute Genomics Platform"/>
            <person name="Cuomo C."/>
            <person name="Litvintseva A."/>
            <person name="Chen Y."/>
            <person name="Heitman J."/>
            <person name="Sun S."/>
            <person name="Springer D."/>
            <person name="Dromer F."/>
            <person name="Young S."/>
            <person name="Zeng Q."/>
            <person name="Gargeya S."/>
            <person name="Abouelleil A."/>
            <person name="Alvarado L."/>
            <person name="Chapman S.B."/>
            <person name="Gainer-Dewar J."/>
            <person name="Goldberg J."/>
            <person name="Griggs A."/>
            <person name="Gujja S."/>
            <person name="Hansen M."/>
            <person name="Howarth C."/>
            <person name="Imamovic A."/>
            <person name="Larimer J."/>
            <person name="Murphy C."/>
            <person name="Naylor J."/>
            <person name="Pearson M."/>
            <person name="Priest M."/>
            <person name="Roberts A."/>
            <person name="Saif S."/>
            <person name="Shea T."/>
            <person name="Sykes S."/>
            <person name="Wortman J."/>
            <person name="Nusbaum C."/>
            <person name="Birren B."/>
        </authorList>
    </citation>
    <scope>NUCLEOTIDE SEQUENCE [LARGE SCALE GENOMIC DNA]</scope>
    <source>
        <strain evidence="2 3">EJB2</strain>
    </source>
</reference>
<evidence type="ECO:0000256" key="1">
    <source>
        <dbReference type="ARBA" id="ARBA00009100"/>
    </source>
</evidence>
<dbReference type="PANTHER" id="PTHR12233">
    <property type="entry name" value="VACUOLAR PROTEIN SORTING 26 RELATED"/>
    <property type="match status" value="1"/>
</dbReference>
<name>A0ABR5BLA4_9TREE</name>
<comment type="similarity">
    <text evidence="1">Belongs to the VPS26 family.</text>
</comment>
<accession>A0ABR5BLA4</accession>
<dbReference type="InterPro" id="IPR014756">
    <property type="entry name" value="Ig_E-set"/>
</dbReference>
<proteinExistence type="inferred from homology"/>
<keyword evidence="3" id="KW-1185">Reference proteome</keyword>
<sequence>MTSLFKFSGSPVEISIKLEGEENRRNVEMKGEGVEQELCSVYYDGESVSGRVDIRLKNGRKFQHDRIWIELIGNIELFYHKKNHYEFVSLSQELASSGELRQAQSFEFTFKNVEKQSESYAGINIRLRYYIRVSFGRVVKRREFWVHSYGMPPEANSGIKMEVGIENCLFAVQH</sequence>
<dbReference type="InterPro" id="IPR014752">
    <property type="entry name" value="Arrestin-like_C"/>
</dbReference>
<organism evidence="2 3">
    <name type="scientific">Cryptococcus gattii EJB2</name>
    <dbReference type="NCBI Taxonomy" id="1296103"/>
    <lineage>
        <taxon>Eukaryota</taxon>
        <taxon>Fungi</taxon>
        <taxon>Dikarya</taxon>
        <taxon>Basidiomycota</taxon>
        <taxon>Agaricomycotina</taxon>
        <taxon>Tremellomycetes</taxon>
        <taxon>Tremellales</taxon>
        <taxon>Cryptococcaceae</taxon>
        <taxon>Cryptococcus</taxon>
        <taxon>Cryptococcus gattii species complex</taxon>
    </lineage>
</organism>
<dbReference type="Gene3D" id="2.60.40.640">
    <property type="match status" value="1"/>
</dbReference>
<gene>
    <name evidence="2" type="ORF">I306_06592</name>
</gene>
<dbReference type="SUPFAM" id="SSF81296">
    <property type="entry name" value="E set domains"/>
    <property type="match status" value="1"/>
</dbReference>
<dbReference type="Proteomes" id="UP000054272">
    <property type="component" value="Unassembled WGS sequence"/>
</dbReference>
<evidence type="ECO:0000313" key="3">
    <source>
        <dbReference type="Proteomes" id="UP000054272"/>
    </source>
</evidence>
<dbReference type="EMBL" id="KN848797">
    <property type="protein sequence ID" value="KIR76423.1"/>
    <property type="molecule type" value="Genomic_DNA"/>
</dbReference>
<protein>
    <recommendedName>
        <fullName evidence="4">Vacuolar protein sorting-associated protein 26</fullName>
    </recommendedName>
</protein>
<evidence type="ECO:0000313" key="2">
    <source>
        <dbReference type="EMBL" id="KIR76423.1"/>
    </source>
</evidence>
<dbReference type="InterPro" id="IPR028934">
    <property type="entry name" value="Vps26-related"/>
</dbReference>
<evidence type="ECO:0008006" key="4">
    <source>
        <dbReference type="Google" id="ProtNLM"/>
    </source>
</evidence>